<evidence type="ECO:0000256" key="1">
    <source>
        <dbReference type="ARBA" id="ARBA00022723"/>
    </source>
</evidence>
<dbReference type="STRING" id="545695.TREAZ_1120"/>
<dbReference type="AlphaFoldDB" id="F5Y774"/>
<dbReference type="InterPro" id="IPR004843">
    <property type="entry name" value="Calcineurin-like_PHP"/>
</dbReference>
<dbReference type="FunCoup" id="F5Y774">
    <property type="interactions" value="127"/>
</dbReference>
<dbReference type="InterPro" id="IPR029052">
    <property type="entry name" value="Metallo-depent_PP-like"/>
</dbReference>
<dbReference type="InParanoid" id="F5Y774"/>
<dbReference type="Proteomes" id="UP000009222">
    <property type="component" value="Chromosome"/>
</dbReference>
<dbReference type="GO" id="GO:0046872">
    <property type="term" value="F:metal ion binding"/>
    <property type="evidence" value="ECO:0007669"/>
    <property type="project" value="UniProtKB-KW"/>
</dbReference>
<dbReference type="KEGG" id="taz:TREAZ_1120"/>
<reference evidence="6" key="1">
    <citation type="submission" date="2009-12" db="EMBL/GenBank/DDBJ databases">
        <title>Complete sequence of Treponema azotonutricium strain ZAS-9.</title>
        <authorList>
            <person name="Tetu S.G."/>
            <person name="Matson E."/>
            <person name="Ren Q."/>
            <person name="Seshadri R."/>
            <person name="Elbourne L."/>
            <person name="Hassan K.A."/>
            <person name="Durkin A."/>
            <person name="Radune D."/>
            <person name="Mohamoud Y."/>
            <person name="Shay R."/>
            <person name="Jin S."/>
            <person name="Zhang X."/>
            <person name="Lucey K."/>
            <person name="Ballor N.R."/>
            <person name="Ottesen E."/>
            <person name="Rosenthal R."/>
            <person name="Allen A."/>
            <person name="Leadbetter J.R."/>
            <person name="Paulsen I.T."/>
        </authorList>
    </citation>
    <scope>NUCLEOTIDE SEQUENCE [LARGE SCALE GENOMIC DNA]</scope>
    <source>
        <strain evidence="6">ATCC BAA-888 / DSM 13862 / ZAS-9</strain>
    </source>
</reference>
<dbReference type="HOGENOM" id="CLU_025443_1_0_12"/>
<keyword evidence="2" id="KW-0378">Hydrolase</keyword>
<evidence type="ECO:0000313" key="5">
    <source>
        <dbReference type="EMBL" id="AEF82362.1"/>
    </source>
</evidence>
<dbReference type="eggNOG" id="COG1408">
    <property type="taxonomic scope" value="Bacteria"/>
</dbReference>
<evidence type="ECO:0000256" key="2">
    <source>
        <dbReference type="ARBA" id="ARBA00022801"/>
    </source>
</evidence>
<evidence type="ECO:0000313" key="6">
    <source>
        <dbReference type="Proteomes" id="UP000009222"/>
    </source>
</evidence>
<feature type="domain" description="Calcineurin-like phosphoesterase" evidence="4">
    <location>
        <begin position="46"/>
        <end position="214"/>
    </location>
</feature>
<protein>
    <submittedName>
        <fullName evidence="5">Metallophosphoesterase</fullName>
    </submittedName>
</protein>
<sequence>MTRKKKRVIAFIVIALLIVYMIMIYRNLQIRVYRLETPLLSENTVIRIVLISDLHSQIYGKDQSPLIEKVIKLEPDLIFLTGDILDDRVPDTGTLLFLSGVKDLAPMYYVTGNHERMSRRFEERMELLRSFGVVILPDAYIETEVKGNEIIIAGLDDPYISWPVDKDQSEIMEKTFRELDQRKEYKILLAHRPERVEQYLEYSFNLIVNGHSHGGQVRIPLILNGLYAPNQGFFPKYTGGLYKHGGTMQIVSRGLSDMEKIPRIFNPTELVCIIVKSGK</sequence>
<dbReference type="GO" id="GO:0009245">
    <property type="term" value="P:lipid A biosynthetic process"/>
    <property type="evidence" value="ECO:0007669"/>
    <property type="project" value="TreeGrafter"/>
</dbReference>
<keyword evidence="3" id="KW-1133">Transmembrane helix</keyword>
<dbReference type="InterPro" id="IPR051158">
    <property type="entry name" value="Metallophosphoesterase_sf"/>
</dbReference>
<dbReference type="Gene3D" id="3.60.21.10">
    <property type="match status" value="1"/>
</dbReference>
<evidence type="ECO:0000256" key="3">
    <source>
        <dbReference type="SAM" id="Phobius"/>
    </source>
</evidence>
<accession>F5Y774</accession>
<keyword evidence="6" id="KW-1185">Reference proteome</keyword>
<keyword evidence="3" id="KW-0472">Membrane</keyword>
<dbReference type="GO" id="GO:0016020">
    <property type="term" value="C:membrane"/>
    <property type="evidence" value="ECO:0007669"/>
    <property type="project" value="GOC"/>
</dbReference>
<organism evidence="5 6">
    <name type="scientific">Leadbettera azotonutricia (strain ATCC BAA-888 / DSM 13862 / ZAS-9)</name>
    <name type="common">Treponema azotonutricium</name>
    <dbReference type="NCBI Taxonomy" id="545695"/>
    <lineage>
        <taxon>Bacteria</taxon>
        <taxon>Pseudomonadati</taxon>
        <taxon>Spirochaetota</taxon>
        <taxon>Spirochaetia</taxon>
        <taxon>Spirochaetales</taxon>
        <taxon>Breznakiellaceae</taxon>
        <taxon>Leadbettera</taxon>
    </lineage>
</organism>
<gene>
    <name evidence="5" type="ordered locus">TREAZ_1120</name>
</gene>
<keyword evidence="3" id="KW-0812">Transmembrane</keyword>
<dbReference type="EMBL" id="CP001841">
    <property type="protein sequence ID" value="AEF82362.1"/>
    <property type="molecule type" value="Genomic_DNA"/>
</dbReference>
<proteinExistence type="predicted"/>
<dbReference type="PANTHER" id="PTHR31302">
    <property type="entry name" value="TRANSMEMBRANE PROTEIN WITH METALLOPHOSPHOESTERASE DOMAIN-RELATED"/>
    <property type="match status" value="1"/>
</dbReference>
<dbReference type="OrthoDB" id="9780884at2"/>
<name>F5Y774_LEAAZ</name>
<dbReference type="SUPFAM" id="SSF56300">
    <property type="entry name" value="Metallo-dependent phosphatases"/>
    <property type="match status" value="1"/>
</dbReference>
<dbReference type="GO" id="GO:0008758">
    <property type="term" value="F:UDP-2,3-diacylglucosamine hydrolase activity"/>
    <property type="evidence" value="ECO:0007669"/>
    <property type="project" value="TreeGrafter"/>
</dbReference>
<keyword evidence="1" id="KW-0479">Metal-binding</keyword>
<feature type="transmembrane region" description="Helical" evidence="3">
    <location>
        <begin position="7"/>
        <end position="25"/>
    </location>
</feature>
<dbReference type="Pfam" id="PF00149">
    <property type="entry name" value="Metallophos"/>
    <property type="match status" value="1"/>
</dbReference>
<dbReference type="PANTHER" id="PTHR31302:SF31">
    <property type="entry name" value="PHOSPHODIESTERASE YAEI"/>
    <property type="match status" value="1"/>
</dbReference>
<evidence type="ECO:0000259" key="4">
    <source>
        <dbReference type="Pfam" id="PF00149"/>
    </source>
</evidence>
<reference evidence="5 6" key="2">
    <citation type="journal article" date="2011" name="ISME J.">
        <title>RNA-seq reveals cooperative metabolic interactions between two termite-gut spirochete species in co-culture.</title>
        <authorList>
            <person name="Rosenthal A.Z."/>
            <person name="Matson E.G."/>
            <person name="Eldar A."/>
            <person name="Leadbetter J.R."/>
        </authorList>
    </citation>
    <scope>NUCLEOTIDE SEQUENCE [LARGE SCALE GENOMIC DNA]</scope>
    <source>
        <strain evidence="6">ATCC BAA-888 / DSM 13862 / ZAS-9</strain>
    </source>
</reference>